<feature type="region of interest" description="Disordered" evidence="3">
    <location>
        <begin position="532"/>
        <end position="554"/>
    </location>
</feature>
<dbReference type="SMART" id="SM00358">
    <property type="entry name" value="DSRM"/>
    <property type="match status" value="3"/>
</dbReference>
<feature type="region of interest" description="Disordered" evidence="3">
    <location>
        <begin position="111"/>
        <end position="138"/>
    </location>
</feature>
<dbReference type="GO" id="GO:0043025">
    <property type="term" value="C:neuronal cell body"/>
    <property type="evidence" value="ECO:0007669"/>
    <property type="project" value="TreeGrafter"/>
</dbReference>
<dbReference type="PANTHER" id="PTHR46054">
    <property type="entry name" value="MATERNAL EFFECT PROTEIN STAUFEN"/>
    <property type="match status" value="1"/>
</dbReference>
<keyword evidence="5" id="KW-1185">Reference proteome</keyword>
<dbReference type="GO" id="GO:0010494">
    <property type="term" value="C:cytoplasmic stress granule"/>
    <property type="evidence" value="ECO:0007669"/>
    <property type="project" value="TreeGrafter"/>
</dbReference>
<feature type="domain" description="DRBM" evidence="4">
    <location>
        <begin position="160"/>
        <end position="228"/>
    </location>
</feature>
<dbReference type="GO" id="GO:0098964">
    <property type="term" value="P:anterograde dendritic transport of messenger ribonucleoprotein complex"/>
    <property type="evidence" value="ECO:0007669"/>
    <property type="project" value="TreeGrafter"/>
</dbReference>
<dbReference type="GO" id="GO:0035418">
    <property type="term" value="P:protein localization to synapse"/>
    <property type="evidence" value="ECO:0007669"/>
    <property type="project" value="TreeGrafter"/>
</dbReference>
<dbReference type="PANTHER" id="PTHR46054:SF3">
    <property type="entry name" value="MATERNAL EFFECT PROTEIN STAUFEN"/>
    <property type="match status" value="1"/>
</dbReference>
<dbReference type="CDD" id="cd19857">
    <property type="entry name" value="DSRM_STAU_rpt1"/>
    <property type="match status" value="1"/>
</dbReference>
<dbReference type="PROSITE" id="PS50137">
    <property type="entry name" value="DS_RBD"/>
    <property type="match status" value="3"/>
</dbReference>
<dbReference type="GO" id="GO:0008298">
    <property type="term" value="P:intracellular mRNA localization"/>
    <property type="evidence" value="ECO:0007669"/>
    <property type="project" value="TreeGrafter"/>
</dbReference>
<dbReference type="GO" id="GO:0003725">
    <property type="term" value="F:double-stranded RNA binding"/>
    <property type="evidence" value="ECO:0007669"/>
    <property type="project" value="TreeGrafter"/>
</dbReference>
<dbReference type="AlphaFoldDB" id="A0A1I8B7L9"/>
<accession>A0A1I8B7L9</accession>
<dbReference type="GO" id="GO:0007281">
    <property type="term" value="P:germ cell development"/>
    <property type="evidence" value="ECO:0007669"/>
    <property type="project" value="TreeGrafter"/>
</dbReference>
<name>A0A1I8B7L9_MELHA</name>
<organism evidence="5 6">
    <name type="scientific">Meloidogyne hapla</name>
    <name type="common">Root-knot nematode worm</name>
    <dbReference type="NCBI Taxonomy" id="6305"/>
    <lineage>
        <taxon>Eukaryota</taxon>
        <taxon>Metazoa</taxon>
        <taxon>Ecdysozoa</taxon>
        <taxon>Nematoda</taxon>
        <taxon>Chromadorea</taxon>
        <taxon>Rhabditida</taxon>
        <taxon>Tylenchina</taxon>
        <taxon>Tylenchomorpha</taxon>
        <taxon>Tylenchoidea</taxon>
        <taxon>Meloidogynidae</taxon>
        <taxon>Meloidogyninae</taxon>
        <taxon>Meloidogyne</taxon>
    </lineage>
</organism>
<proteinExistence type="predicted"/>
<keyword evidence="1 2" id="KW-0694">RNA-binding</keyword>
<sequence>MDSTKTPVSNTFIRSPLPNQQQQIYFQHQKPPQSFRLDSLAPFSTLQQQQFAISKQQSLQRKQQPLLENVAPLLQHNNIRKNLFVPNTTQSINQHHNSSQALAERFVCRNSPPPSREQLDLDKNHKKHHPQIWCGKGQTEPTVSKHVYNYAQRKSSSEKTPMCRVAELTRYNKLRHGYVLLDESGPAHKKKFTVKLVLCPGQEFEGSGPSIKKAQQAAAQCALDSSTLPRPPPIIGGSRRHTRKDEPFNAILLLNSVAAQLGIFVNYKEELIRHPMPSFKSSLLNPAHLSWNTPFCSISNNNKLAPFSTMQPNTLNIADSQCFAPPPNLFTDTTFSNPLTNAIPTQKQIVPTSKSLSSILDLSIMPLVNASPVEADVSFRKMPNASINSLPLFGYRCFSFLPSSFLSLPSSILFNGIGRTNGQNFGPTALNSILYQQQQQGFTYKVTVSLSWDSSEHFGFGLQLAIAKQKAAVQALAHLRPVLECYKRSNELDGNFDGSPKHSGKSNKFNSQQTNLRIPYASPHFKKGLTELDSIDNSRSSTSGSAEDEIGSNDSNFSPALNFLLNGYYDEEQQTYDKKVDKEQLNKENTHEDKISQYAQMSEQRSFRSRRKIKSVVSQIHECALRLRMNVEFEVLAETGEPHNRVYTLRCRLISPSTTTSTTNDSAICKEYASEGKGPSKKAAKQAACYHLLEKVRPLLDKDPIFLASQIIRQAGAAVENHRRDATLRDGNGKEFIKRKTIVKDKKMDPEYVMQIRQEREPTFHFVSEQGQNRHKEFAVSVHCLGLEEQGIGPNKKLAKRAAAEAMLARIGYVKSMPQPGKSLLKKQLNSDHKTKSMLDQTYNSFLTNKWDEKANSFETFASVEEALQQIETKNGSNNNLSTDKNSFELNKTPSSEGKNNQSPTKEANSPLLSYTRRRVTFNEHVSACPPPEDSTYPAASIAPLKSELGGRIRRRNRDSQRALSQAENQELVKLSTQFLQWRNSVREKRGLVILDKDSIWTGSEGLEKIIEEIPEPLDSFRSPEILVDQQQHIFQMNHSSSIASSLPVSYVSPLLNAGFGVGFPNVEAQTLMSSPTSTSLSTSLCNNGDIVQTESEKQHKFGLMGAKAFLNHLSKNFKFTVSYSDFPRSKDAADEEQCFTLLTVGLSKPIVCHGSGPTEVYAHTDAAFNAIQALLKQLGESDKRCNSKAT</sequence>
<evidence type="ECO:0000256" key="3">
    <source>
        <dbReference type="SAM" id="MobiDB-lite"/>
    </source>
</evidence>
<dbReference type="Proteomes" id="UP000095281">
    <property type="component" value="Unplaced"/>
</dbReference>
<evidence type="ECO:0000256" key="1">
    <source>
        <dbReference type="ARBA" id="ARBA00022884"/>
    </source>
</evidence>
<reference evidence="6" key="1">
    <citation type="submission" date="2016-11" db="UniProtKB">
        <authorList>
            <consortium name="WormBaseParasite"/>
        </authorList>
    </citation>
    <scope>IDENTIFICATION</scope>
</reference>
<dbReference type="InterPro" id="IPR051740">
    <property type="entry name" value="DRBM-containing_protein"/>
</dbReference>
<evidence type="ECO:0000313" key="5">
    <source>
        <dbReference type="Proteomes" id="UP000095281"/>
    </source>
</evidence>
<dbReference type="WBParaSite" id="MhA1_Contig1548.frz3.fgene2">
    <property type="protein sequence ID" value="MhA1_Contig1548.frz3.fgene2"/>
    <property type="gene ID" value="MhA1_Contig1548.frz3.fgene2"/>
</dbReference>
<dbReference type="FunFam" id="3.30.160.20:FF:000007">
    <property type="entry name" value="Double-stranded RNA-binding protein Staufen homolog 1"/>
    <property type="match status" value="1"/>
</dbReference>
<dbReference type="GO" id="GO:0032839">
    <property type="term" value="C:dendrite cytoplasm"/>
    <property type="evidence" value="ECO:0007669"/>
    <property type="project" value="GOC"/>
</dbReference>
<dbReference type="Pfam" id="PF00035">
    <property type="entry name" value="dsrm"/>
    <property type="match status" value="3"/>
</dbReference>
<evidence type="ECO:0000259" key="4">
    <source>
        <dbReference type="PROSITE" id="PS50137"/>
    </source>
</evidence>
<feature type="region of interest" description="Disordered" evidence="3">
    <location>
        <begin position="873"/>
        <end position="912"/>
    </location>
</feature>
<dbReference type="SUPFAM" id="SSF54768">
    <property type="entry name" value="dsRNA-binding domain-like"/>
    <property type="match status" value="3"/>
</dbReference>
<feature type="domain" description="DRBM" evidence="4">
    <location>
        <begin position="615"/>
        <end position="698"/>
    </location>
</feature>
<feature type="domain" description="DRBM" evidence="4">
    <location>
        <begin position="751"/>
        <end position="813"/>
    </location>
</feature>
<dbReference type="Gene3D" id="3.30.160.20">
    <property type="match status" value="4"/>
</dbReference>
<evidence type="ECO:0000256" key="2">
    <source>
        <dbReference type="PROSITE-ProRule" id="PRU00266"/>
    </source>
</evidence>
<dbReference type="GO" id="GO:0003729">
    <property type="term" value="F:mRNA binding"/>
    <property type="evidence" value="ECO:0007669"/>
    <property type="project" value="TreeGrafter"/>
</dbReference>
<dbReference type="InterPro" id="IPR014720">
    <property type="entry name" value="dsRBD_dom"/>
</dbReference>
<feature type="compositionally biased region" description="Polar residues" evidence="3">
    <location>
        <begin position="535"/>
        <end position="545"/>
    </location>
</feature>
<dbReference type="GO" id="GO:0005886">
    <property type="term" value="C:plasma membrane"/>
    <property type="evidence" value="ECO:0007669"/>
    <property type="project" value="TreeGrafter"/>
</dbReference>
<protein>
    <submittedName>
        <fullName evidence="6">DRBM domain-containing protein</fullName>
    </submittedName>
</protein>
<feature type="region of interest" description="Disordered" evidence="3">
    <location>
        <begin position="495"/>
        <end position="514"/>
    </location>
</feature>
<evidence type="ECO:0000313" key="6">
    <source>
        <dbReference type="WBParaSite" id="MhA1_Contig1548.frz3.fgene2"/>
    </source>
</evidence>